<organism evidence="1 2">
    <name type="scientific">Amycolatopsis coloradensis</name>
    <dbReference type="NCBI Taxonomy" id="76021"/>
    <lineage>
        <taxon>Bacteria</taxon>
        <taxon>Bacillati</taxon>
        <taxon>Actinomycetota</taxon>
        <taxon>Actinomycetes</taxon>
        <taxon>Pseudonocardiales</taxon>
        <taxon>Pseudonocardiaceae</taxon>
        <taxon>Amycolatopsis</taxon>
    </lineage>
</organism>
<evidence type="ECO:0000313" key="2">
    <source>
        <dbReference type="Proteomes" id="UP001456344"/>
    </source>
</evidence>
<dbReference type="Proteomes" id="UP001456344">
    <property type="component" value="Chromosome"/>
</dbReference>
<protein>
    <submittedName>
        <fullName evidence="1">AbfB domain-containing protein</fullName>
    </submittedName>
</protein>
<reference evidence="1" key="1">
    <citation type="submission" date="2023-10" db="EMBL/GenBank/DDBJ databases">
        <title>Whole genome sequencing of actinobacterial strain Amycolatopsis sp. (BCA-696) identifies the underlying plant growth-promoting genes.</title>
        <authorList>
            <person name="Gandham P."/>
            <person name="Vadla N."/>
            <person name="Saji A."/>
            <person name="Srinivas V."/>
            <person name="Ruperao P."/>
            <person name="Selvanayagam S."/>
            <person name="Saxena R.K."/>
            <person name="Rathore A."/>
            <person name="Gopalakrishnan S."/>
            <person name="Thakur V."/>
        </authorList>
    </citation>
    <scope>NUCLEOTIDE SEQUENCE</scope>
    <source>
        <strain evidence="1">BCA-696</strain>
    </source>
</reference>
<proteinExistence type="predicted"/>
<sequence>MRPLAASDTREIGRYRLLAELGRGGMGRVLLASGLDGRLVALKQVLTPLTHDEGFRARFRLEVTASRKVSGAYTAAVVDADPEATTPWLASVFTPGPTLQHAIEVAGPLPPEAALRLAAGLATALTEIHGAGLIHRDLKPSNVLLAGDGPRVIDFGIVRVLDPASGGLTRTGWLIGTPEYMSPEQADGHALTPASDVFSLAAVIAAACSGRSPFAGASLQRGLANVINGKADLSSIPWPVRRIIQPCFATDPAKRPTPAGLLEMIGHVAPSLQPWPAPVHHLIQAQRDEVIQLLDESPDRQLAPTRIGSPFAPDDIDLPIGQARSFQVVTPGFDNRYLRHQGSLARTDPVEPGSDTLLKEDATFVIRRGLADDNCYSFESRNYPGAYLRHSYFRLRLDARDGTALFDADATFHAQPGRLGTENVSLAPYNFPDHLIRHYYAEVWIASTGQPHTIHTPANYDADVTWHVTPPWAP</sequence>
<accession>A0ACD5BP46</accession>
<keyword evidence="2" id="KW-1185">Reference proteome</keyword>
<name>A0ACD5BP46_9PSEU</name>
<dbReference type="EMBL" id="CP150484">
    <property type="protein sequence ID" value="WYW21186.1"/>
    <property type="molecule type" value="Genomic_DNA"/>
</dbReference>
<evidence type="ECO:0000313" key="1">
    <source>
        <dbReference type="EMBL" id="WYW21186.1"/>
    </source>
</evidence>
<gene>
    <name evidence="1" type="ORF">LCL61_37125</name>
</gene>